<evidence type="ECO:0000259" key="24">
    <source>
        <dbReference type="Pfam" id="PF08696"/>
    </source>
</evidence>
<feature type="domain" description="DNA2/NAM7 helicase-like C-terminal" evidence="26">
    <location>
        <begin position="1340"/>
        <end position="1561"/>
    </location>
</feature>
<evidence type="ECO:0000256" key="21">
    <source>
        <dbReference type="ARBA" id="ARBA00047995"/>
    </source>
</evidence>
<evidence type="ECO:0000259" key="25">
    <source>
        <dbReference type="Pfam" id="PF13086"/>
    </source>
</evidence>
<feature type="compositionally biased region" description="Low complexity" evidence="23">
    <location>
        <begin position="473"/>
        <end position="487"/>
    </location>
</feature>
<feature type="domain" description="DNA2/NAM7 helicase helicase" evidence="25">
    <location>
        <begin position="1265"/>
        <end position="1332"/>
    </location>
</feature>
<protein>
    <recommendedName>
        <fullName evidence="22">DNA replication ATP-dependent helicase/nuclease</fullName>
        <ecNumber evidence="22">3.1.-.-</ecNumber>
        <ecNumber evidence="22">3.6.4.12</ecNumber>
    </recommendedName>
</protein>
<evidence type="ECO:0000256" key="4">
    <source>
        <dbReference type="ARBA" id="ARBA00022485"/>
    </source>
</evidence>
<feature type="compositionally biased region" description="Basic and acidic residues" evidence="23">
    <location>
        <begin position="128"/>
        <end position="138"/>
    </location>
</feature>
<comment type="catalytic activity">
    <reaction evidence="21 22">
        <text>ATP + H2O = ADP + phosphate + H(+)</text>
        <dbReference type="Rhea" id="RHEA:13065"/>
        <dbReference type="ChEBI" id="CHEBI:15377"/>
        <dbReference type="ChEBI" id="CHEBI:15378"/>
        <dbReference type="ChEBI" id="CHEBI:30616"/>
        <dbReference type="ChEBI" id="CHEBI:43474"/>
        <dbReference type="ChEBI" id="CHEBI:456216"/>
        <dbReference type="EC" id="3.6.4.12"/>
    </reaction>
</comment>
<evidence type="ECO:0000256" key="3">
    <source>
        <dbReference type="ARBA" id="ARBA00007913"/>
    </source>
</evidence>
<feature type="region of interest" description="Disordered" evidence="23">
    <location>
        <begin position="128"/>
        <end position="287"/>
    </location>
</feature>
<dbReference type="GO" id="GO:0046872">
    <property type="term" value="F:metal ion binding"/>
    <property type="evidence" value="ECO:0007669"/>
    <property type="project" value="UniProtKB-UniRule"/>
</dbReference>
<dbReference type="GO" id="GO:0016887">
    <property type="term" value="F:ATP hydrolysis activity"/>
    <property type="evidence" value="ECO:0007669"/>
    <property type="project" value="RHEA"/>
</dbReference>
<dbReference type="GO" id="GO:0071932">
    <property type="term" value="P:replication fork reversal"/>
    <property type="evidence" value="ECO:0007669"/>
    <property type="project" value="TreeGrafter"/>
</dbReference>
<dbReference type="InterPro" id="IPR041679">
    <property type="entry name" value="DNA2/NAM7-like_C"/>
</dbReference>
<evidence type="ECO:0000256" key="2">
    <source>
        <dbReference type="ARBA" id="ARBA00004173"/>
    </source>
</evidence>
<dbReference type="Pfam" id="PF08696">
    <property type="entry name" value="Dna2"/>
    <property type="match status" value="1"/>
</dbReference>
<feature type="domain" description="DNA replication factor Dna2 N-terminal" evidence="24">
    <location>
        <begin position="529"/>
        <end position="742"/>
    </location>
</feature>
<dbReference type="FunFam" id="3.40.50.300:FF:001170">
    <property type="entry name" value="DNA replication helicase Dna2"/>
    <property type="match status" value="1"/>
</dbReference>
<feature type="compositionally biased region" description="Polar residues" evidence="23">
    <location>
        <begin position="1623"/>
        <end position="1652"/>
    </location>
</feature>
<evidence type="ECO:0000256" key="15">
    <source>
        <dbReference type="ARBA" id="ARBA00023014"/>
    </source>
</evidence>
<feature type="compositionally biased region" description="Basic residues" evidence="23">
    <location>
        <begin position="462"/>
        <end position="472"/>
    </location>
</feature>
<keyword evidence="6 22" id="KW-0540">Nuclease</keyword>
<dbReference type="GO" id="GO:0006281">
    <property type="term" value="P:DNA repair"/>
    <property type="evidence" value="ECO:0007669"/>
    <property type="project" value="UniProtKB-KW"/>
</dbReference>
<keyword evidence="13 22" id="KW-0067">ATP-binding</keyword>
<evidence type="ECO:0000256" key="14">
    <source>
        <dbReference type="ARBA" id="ARBA00023004"/>
    </source>
</evidence>
<dbReference type="Pfam" id="PF13087">
    <property type="entry name" value="AAA_12"/>
    <property type="match status" value="1"/>
</dbReference>
<dbReference type="InterPro" id="IPR027417">
    <property type="entry name" value="P-loop_NTPase"/>
</dbReference>
<evidence type="ECO:0000256" key="12">
    <source>
        <dbReference type="ARBA" id="ARBA00022806"/>
    </source>
</evidence>
<evidence type="ECO:0000256" key="8">
    <source>
        <dbReference type="ARBA" id="ARBA00022741"/>
    </source>
</evidence>
<dbReference type="GO" id="GO:0005524">
    <property type="term" value="F:ATP binding"/>
    <property type="evidence" value="ECO:0007669"/>
    <property type="project" value="UniProtKB-UniRule"/>
</dbReference>
<evidence type="ECO:0000259" key="27">
    <source>
        <dbReference type="Pfam" id="PF21123"/>
    </source>
</evidence>
<keyword evidence="10 22" id="KW-0227">DNA damage</keyword>
<feature type="compositionally biased region" description="Basic and acidic residues" evidence="23">
    <location>
        <begin position="207"/>
        <end position="216"/>
    </location>
</feature>
<feature type="compositionally biased region" description="Low complexity" evidence="23">
    <location>
        <begin position="163"/>
        <end position="173"/>
    </location>
</feature>
<keyword evidence="20 22" id="KW-0511">Multifunctional enzyme</keyword>
<organism evidence="28 29">
    <name type="scientific">Hortaea werneckii</name>
    <name type="common">Black yeast</name>
    <name type="synonym">Cladosporium werneckii</name>
    <dbReference type="NCBI Taxonomy" id="91943"/>
    <lineage>
        <taxon>Eukaryota</taxon>
        <taxon>Fungi</taxon>
        <taxon>Dikarya</taxon>
        <taxon>Ascomycota</taxon>
        <taxon>Pezizomycotina</taxon>
        <taxon>Dothideomycetes</taxon>
        <taxon>Dothideomycetidae</taxon>
        <taxon>Mycosphaerellales</taxon>
        <taxon>Teratosphaeriaceae</taxon>
        <taxon>Hortaea</taxon>
    </lineage>
</organism>
<dbReference type="GO" id="GO:0017116">
    <property type="term" value="F:single-stranded DNA helicase activity"/>
    <property type="evidence" value="ECO:0007669"/>
    <property type="project" value="UniProtKB-UniRule"/>
</dbReference>
<dbReference type="GO" id="GO:0005739">
    <property type="term" value="C:mitochondrion"/>
    <property type="evidence" value="ECO:0007669"/>
    <property type="project" value="UniProtKB-SubCell"/>
</dbReference>
<feature type="region of interest" description="Disordered" evidence="23">
    <location>
        <begin position="300"/>
        <end position="433"/>
    </location>
</feature>
<feature type="compositionally biased region" description="Polar residues" evidence="23">
    <location>
        <begin position="1601"/>
        <end position="1614"/>
    </location>
</feature>
<feature type="region of interest" description="Disordered" evidence="23">
    <location>
        <begin position="452"/>
        <end position="489"/>
    </location>
</feature>
<keyword evidence="19 22" id="KW-0539">Nucleus</keyword>
<dbReference type="PANTHER" id="PTHR10887">
    <property type="entry name" value="DNA2/NAM7 HELICASE FAMILY"/>
    <property type="match status" value="1"/>
</dbReference>
<comment type="function">
    <text evidence="22">Key enzyme involved in DNA replication and DNA repair. Involved in Okazaki fragments processing by cleaving long flaps that escape FEN1: flaps that are longer than 27 nucleotides are coated by replication protein A complex (RPA), leading to recruit DNA2 which cleaves the flap until it is too short to bind RPA and becomes a substrate for FEN1. Also involved in 5'-end resection of DNA during double-strand break (DSB) repair by mediating the cleavage of 5'-ssDNA.</text>
</comment>
<dbReference type="SUPFAM" id="SSF52540">
    <property type="entry name" value="P-loop containing nucleoside triphosphate hydrolases"/>
    <property type="match status" value="1"/>
</dbReference>
<keyword evidence="18 22" id="KW-0234">DNA repair</keyword>
<gene>
    <name evidence="28" type="ORF">D0862_06363</name>
</gene>
<sequence>MILPPLHEAPVNVPPKPPIPATEKTKAKLQAFRAARELPNESAALSKQSKDTEEKIELPQEAPEASKMGGLPVENNTAIEKPSTEPLRSSQAAPVKTPSLGQSKTFPCTPGARLPLEDLIGSFDEHARKLEPEVKSPEETLGWIPNSSSTLLTPNRKRKRARSSSPSCPTTSSQRQESAFFAGNGTQGEKSTPEADPTADLWQRYGNSKDGREGLKLPDISHLMGQASPRPLETPAKSAAFRRWASTGNDWPSSKSKRRRMDTRSRISVWQDTRQETESGGKSKVASMVEKIQETLATQKLAQEAAQAHVPSAEKQAPSSSSPLPDTGAETLGKTHGERPATTATRPPPPPAALSSYRKPIQGTVGGLTPVGDHTRSAPDSVAPAPLHLQSKAPLPAFRRPAMSRTPSGNGRQYPQRQPPPPPPAPPQAVPALQEDLEDFGDDFDLSVEDLDELLPPSPHAHSPRKKLKSPKKPQSTAKSSALAAASNPEDVANRLQRYKIKQVVDGEYTNARGRRCPELLLVGDDERVSKTTAITLRDSWAMTGVSPGTIVHVAHLRQTLADSATSRSSPPGQILITDEPTSPLLIVHPDHMLSATTVADSFDCARKAVLQDRIKATGETNKAMVYGKILHEIFQQALSANQWDAASLAELVQKTVRNHVEGLWELGMSDTVLASEEITAKMGELAAWAELFVADHPSETALVDDKQGEKVLMSISKLIAIEEHIWSPQYGLKGNIDATIQSTLVDHPHKPAKKLIAPFEVKTGRTTQSPAHRAQTALYTLLLTDRYDLTVQAGILYYLESSSMSRIAPPINEIRQMVQQRNRVAAYIHRARFPSKEEGQALDQAQAVPQPTQEIEESGLPALLRNPFKCGKCYARQSCFVYHALVENGSAESAGMVDDSKKNHSLTWHEAVGHLALSTKDQADAARYKSWFSKWDRLLTFEESQMSVLRNELWTMSSAEREKAGRCFGNLVLEHDPVSTASNWTQLQVDGVDGSGGKINRYTYVFKRAVSKSAASFAEGTQLNIGEPVVVSSEQGQWALANGYVIGATKHNITVAVDRKLGDARRRLTGFDEERNNAFQGTMTVGQERAAIDPDVTHGLYRLDKDEFSNGLALIRNNLVSLMDSHPINTKLRQQIVSSTAPSFNPPSQLPRLPNSQLGEMNEDQQGAVSKVLSAEDYALILGMPGTGKTTTIAHIIRALLAEDKTILLTSFTHTAVDNILMKIRDIAPENSILRLGVPAKIHPEVQKFCQLAATPRTSIDEIDKCYMGCRIVATTCMGTNHSVFNRRAFDVCIVDEASQITLPTSLGPLLHARKFVLVGDHYQLPPLVQNKSALEGGLDVSLFRQLSEEHPEAVAMLGKQYRMCEDIMSLSNELIYSGKLRCGNDAVAKRTLSIGDTAALQDFHQPLPLGQGCRGSCWLTDAVRPERRVVFANIDALGQEAIESLTSGKNITNQVEATLTAQLVLSLLRLGVPGKDIGVITLYRSQLALMRQLFKVAGISGEVEIDSADRFQGRDKDCIILSMVRSNESGIVGDLLKDWRRVNVALTRARSKLIVLGSRRTLVNNELLARFMGLVDRRGWTLDLPRGADTCHTFDFSSQSTASLLPRSTPSPTKKAHASPNEITKATSPPATFSQSPSKALRPSSTNAGNRGSAAKLGSQGKPMKTPGRVISGRVSKHEKKAKATKEQMAFEIWEDLTADDL</sequence>
<evidence type="ECO:0000313" key="28">
    <source>
        <dbReference type="EMBL" id="RMZ01470.1"/>
    </source>
</evidence>
<dbReference type="Pfam" id="PF13086">
    <property type="entry name" value="AAA_11"/>
    <property type="match status" value="2"/>
</dbReference>
<evidence type="ECO:0000256" key="5">
    <source>
        <dbReference type="ARBA" id="ARBA00022705"/>
    </source>
</evidence>
<dbReference type="EC" id="3.1.-.-" evidence="22"/>
<evidence type="ECO:0000256" key="13">
    <source>
        <dbReference type="ARBA" id="ARBA00022840"/>
    </source>
</evidence>
<reference evidence="28 29" key="1">
    <citation type="journal article" date="2018" name="BMC Genomics">
        <title>Genomic evidence for intraspecific hybridization in a clonal and extremely halotolerant yeast.</title>
        <authorList>
            <person name="Gostincar C."/>
            <person name="Stajich J.E."/>
            <person name="Zupancic J."/>
            <person name="Zalar P."/>
            <person name="Gunde-Cimerman N."/>
        </authorList>
    </citation>
    <scope>NUCLEOTIDE SEQUENCE [LARGE SCALE GENOMIC DNA]</scope>
    <source>
        <strain evidence="28 29">EXF-171</strain>
    </source>
</reference>
<keyword evidence="5 22" id="KW-0235">DNA replication</keyword>
<dbReference type="GO" id="GO:0005694">
    <property type="term" value="C:chromosome"/>
    <property type="evidence" value="ECO:0007669"/>
    <property type="project" value="UniProtKB-SubCell"/>
</dbReference>
<dbReference type="InterPro" id="IPR041677">
    <property type="entry name" value="DNA2/NAM7_AAA_11"/>
</dbReference>
<comment type="caution">
    <text evidence="28">The sequence shown here is derived from an EMBL/GenBank/DDBJ whole genome shotgun (WGS) entry which is preliminary data.</text>
</comment>
<dbReference type="InterPro" id="IPR026851">
    <property type="entry name" value="Dna2/JHS1_DEXXQ-box"/>
</dbReference>
<keyword evidence="17" id="KW-0496">Mitochondrion</keyword>
<evidence type="ECO:0000259" key="26">
    <source>
        <dbReference type="Pfam" id="PF13087"/>
    </source>
</evidence>
<keyword evidence="9" id="KW-0255">Endonuclease</keyword>
<comment type="similarity">
    <text evidence="3 22">Belongs to the DNA2/NAM7 helicase family.</text>
</comment>
<dbReference type="Pfam" id="PF21123">
    <property type="entry name" value="Dna2_Rift"/>
    <property type="match status" value="1"/>
</dbReference>
<dbReference type="GO" id="GO:0005634">
    <property type="term" value="C:nucleus"/>
    <property type="evidence" value="ECO:0007669"/>
    <property type="project" value="UniProtKB-SubCell"/>
</dbReference>
<evidence type="ECO:0000256" key="23">
    <source>
        <dbReference type="SAM" id="MobiDB-lite"/>
    </source>
</evidence>
<evidence type="ECO:0000256" key="19">
    <source>
        <dbReference type="ARBA" id="ARBA00023242"/>
    </source>
</evidence>
<feature type="compositionally biased region" description="Pro residues" evidence="23">
    <location>
        <begin position="417"/>
        <end position="429"/>
    </location>
</feature>
<dbReference type="EC" id="3.6.4.12" evidence="22"/>
<dbReference type="PANTHER" id="PTHR10887:SF433">
    <property type="entry name" value="DNA REPLICATION ATP-DEPENDENT HELICASE_NUCLEASE DNA2"/>
    <property type="match status" value="1"/>
</dbReference>
<keyword evidence="15 22" id="KW-0411">Iron-sulfur</keyword>
<evidence type="ECO:0000256" key="7">
    <source>
        <dbReference type="ARBA" id="ARBA00022723"/>
    </source>
</evidence>
<dbReference type="CDD" id="cd22318">
    <property type="entry name" value="DNA2_N-like"/>
    <property type="match status" value="1"/>
</dbReference>
<dbReference type="CDD" id="cd18041">
    <property type="entry name" value="DEXXQc_DNA2"/>
    <property type="match status" value="1"/>
</dbReference>
<feature type="domain" description="DNA2 rift barrel" evidence="27">
    <location>
        <begin position="960"/>
        <end position="1064"/>
    </location>
</feature>
<dbReference type="GO" id="GO:0017108">
    <property type="term" value="F:5'-flap endonuclease activity"/>
    <property type="evidence" value="ECO:0007669"/>
    <property type="project" value="UniProtKB-UniRule"/>
</dbReference>
<dbReference type="Gene3D" id="3.40.50.300">
    <property type="entry name" value="P-loop containing nucleotide triphosphate hydrolases"/>
    <property type="match status" value="2"/>
</dbReference>
<dbReference type="Proteomes" id="UP000281468">
    <property type="component" value="Unassembled WGS sequence"/>
</dbReference>
<evidence type="ECO:0000256" key="22">
    <source>
        <dbReference type="RuleBase" id="RU367041"/>
    </source>
</evidence>
<feature type="compositionally biased region" description="Basic and acidic residues" evidence="23">
    <location>
        <begin position="48"/>
        <end position="58"/>
    </location>
</feature>
<dbReference type="GO" id="GO:0051539">
    <property type="term" value="F:4 iron, 4 sulfur cluster binding"/>
    <property type="evidence" value="ECO:0007669"/>
    <property type="project" value="UniProtKB-UniRule"/>
</dbReference>
<evidence type="ECO:0000256" key="16">
    <source>
        <dbReference type="ARBA" id="ARBA00023125"/>
    </source>
</evidence>
<dbReference type="InterPro" id="IPR011604">
    <property type="entry name" value="PDDEXK-like_dom_sf"/>
</dbReference>
<dbReference type="InterPro" id="IPR014808">
    <property type="entry name" value="DNA_replication_fac_Dna2_N"/>
</dbReference>
<keyword evidence="16 22" id="KW-0238">DNA-binding</keyword>
<dbReference type="InterPro" id="IPR047187">
    <property type="entry name" value="SF1_C_Upf1"/>
</dbReference>
<dbReference type="InterPro" id="IPR045055">
    <property type="entry name" value="DNA2/NAM7-like"/>
</dbReference>
<keyword evidence="4 22" id="KW-0004">4Fe-4S</keyword>
<feature type="region of interest" description="Disordered" evidence="23">
    <location>
        <begin position="1601"/>
        <end position="1687"/>
    </location>
</feature>
<name>A0A3M7GK09_HORWE</name>
<evidence type="ECO:0000256" key="9">
    <source>
        <dbReference type="ARBA" id="ARBA00022759"/>
    </source>
</evidence>
<keyword evidence="8 22" id="KW-0547">Nucleotide-binding</keyword>
<evidence type="ECO:0000256" key="10">
    <source>
        <dbReference type="ARBA" id="ARBA00022763"/>
    </source>
</evidence>
<feature type="region of interest" description="Disordered" evidence="23">
    <location>
        <begin position="1"/>
        <end position="112"/>
    </location>
</feature>
<keyword evidence="7 22" id="KW-0479">Metal-binding</keyword>
<evidence type="ECO:0000256" key="6">
    <source>
        <dbReference type="ARBA" id="ARBA00022722"/>
    </source>
</evidence>
<dbReference type="FunFam" id="3.40.50.300:FF:000789">
    <property type="entry name" value="DNA replication ATP-dependent helicase/nuclease DNA2"/>
    <property type="match status" value="1"/>
</dbReference>
<dbReference type="EMBL" id="QWIQ01000181">
    <property type="protein sequence ID" value="RMZ01470.1"/>
    <property type="molecule type" value="Genomic_DNA"/>
</dbReference>
<keyword evidence="11 22" id="KW-0378">Hydrolase</keyword>
<keyword evidence="14 22" id="KW-0408">Iron</keyword>
<comment type="cofactor">
    <cofactor evidence="1">
        <name>[4Fe-4S] cluster</name>
        <dbReference type="ChEBI" id="CHEBI:49883"/>
    </cofactor>
</comment>
<accession>A0A3M7GK09</accession>
<keyword evidence="22" id="KW-0158">Chromosome</keyword>
<dbReference type="InterPro" id="IPR048459">
    <property type="entry name" value="DNA2_Rift"/>
</dbReference>
<keyword evidence="12 22" id="KW-0347">Helicase</keyword>
<proteinExistence type="inferred from homology"/>
<dbReference type="GO" id="GO:0003677">
    <property type="term" value="F:DNA binding"/>
    <property type="evidence" value="ECO:0007669"/>
    <property type="project" value="UniProtKB-UniRule"/>
</dbReference>
<comment type="subcellular location">
    <subcellularLocation>
        <location evidence="2">Mitochondrion</location>
    </subcellularLocation>
    <subcellularLocation>
        <location evidence="22">Nucleus</location>
    </subcellularLocation>
    <subcellularLocation>
        <location evidence="22">Chromosome</location>
    </subcellularLocation>
</comment>
<feature type="domain" description="DNA2/NAM7 helicase helicase" evidence="25">
    <location>
        <begin position="1162"/>
        <end position="1251"/>
    </location>
</feature>
<evidence type="ECO:0000256" key="18">
    <source>
        <dbReference type="ARBA" id="ARBA00023204"/>
    </source>
</evidence>
<evidence type="ECO:0000256" key="1">
    <source>
        <dbReference type="ARBA" id="ARBA00001966"/>
    </source>
</evidence>
<evidence type="ECO:0000256" key="17">
    <source>
        <dbReference type="ARBA" id="ARBA00023128"/>
    </source>
</evidence>
<dbReference type="GO" id="GO:0033567">
    <property type="term" value="P:DNA replication, Okazaki fragment processing"/>
    <property type="evidence" value="ECO:0007669"/>
    <property type="project" value="UniProtKB-UniRule"/>
</dbReference>
<dbReference type="Gene3D" id="3.90.320.10">
    <property type="match status" value="1"/>
</dbReference>
<dbReference type="CDD" id="cd18808">
    <property type="entry name" value="SF1_C_Upf1"/>
    <property type="match status" value="1"/>
</dbReference>
<evidence type="ECO:0000256" key="20">
    <source>
        <dbReference type="ARBA" id="ARBA00023268"/>
    </source>
</evidence>
<evidence type="ECO:0000313" key="29">
    <source>
        <dbReference type="Proteomes" id="UP000281468"/>
    </source>
</evidence>
<evidence type="ECO:0000256" key="11">
    <source>
        <dbReference type="ARBA" id="ARBA00022801"/>
    </source>
</evidence>